<organism evidence="2 3">
    <name type="scientific">Helobdella robusta</name>
    <name type="common">Californian leech</name>
    <dbReference type="NCBI Taxonomy" id="6412"/>
    <lineage>
        <taxon>Eukaryota</taxon>
        <taxon>Metazoa</taxon>
        <taxon>Spiralia</taxon>
        <taxon>Lophotrochozoa</taxon>
        <taxon>Annelida</taxon>
        <taxon>Clitellata</taxon>
        <taxon>Hirudinea</taxon>
        <taxon>Rhynchobdellida</taxon>
        <taxon>Glossiphoniidae</taxon>
        <taxon>Helobdella</taxon>
    </lineage>
</organism>
<accession>T1ENT4</accession>
<dbReference type="Proteomes" id="UP000015101">
    <property type="component" value="Unassembled WGS sequence"/>
</dbReference>
<dbReference type="EMBL" id="KB095811">
    <property type="protein sequence ID" value="ESO12692.1"/>
    <property type="molecule type" value="Genomic_DNA"/>
</dbReference>
<dbReference type="RefSeq" id="XP_009009412.1">
    <property type="nucleotide sequence ID" value="XM_009011164.1"/>
</dbReference>
<dbReference type="AlphaFoldDB" id="T1ENT4"/>
<evidence type="ECO:0000313" key="1">
    <source>
        <dbReference type="EMBL" id="ESO12692.1"/>
    </source>
</evidence>
<keyword evidence="3" id="KW-1185">Reference proteome</keyword>
<sequence length="122" mass="14358">MYVQAVDRNQQQEISHYTGRGEPISTNVTNNNFMISLLPNYCRFNANRNIFLPRGKSFNSEMKKRFKCSSVNERHRTVCAATASITPNIYLRVCTCIQHFMLIHEWGRLVFITEKRIKLREN</sequence>
<dbReference type="EMBL" id="AMQM01000214">
    <property type="status" value="NOT_ANNOTATED_CDS"/>
    <property type="molecule type" value="Genomic_DNA"/>
</dbReference>
<reference evidence="3" key="1">
    <citation type="submission" date="2012-12" db="EMBL/GenBank/DDBJ databases">
        <authorList>
            <person name="Hellsten U."/>
            <person name="Grimwood J."/>
            <person name="Chapman J.A."/>
            <person name="Shapiro H."/>
            <person name="Aerts A."/>
            <person name="Otillar R.P."/>
            <person name="Terry A.Y."/>
            <person name="Boore J.L."/>
            <person name="Simakov O."/>
            <person name="Marletaz F."/>
            <person name="Cho S.-J."/>
            <person name="Edsinger-Gonzales E."/>
            <person name="Havlak P."/>
            <person name="Kuo D.-H."/>
            <person name="Larsson T."/>
            <person name="Lv J."/>
            <person name="Arendt D."/>
            <person name="Savage R."/>
            <person name="Osoegawa K."/>
            <person name="de Jong P."/>
            <person name="Lindberg D.R."/>
            <person name="Seaver E.C."/>
            <person name="Weisblat D.A."/>
            <person name="Putnam N.H."/>
            <person name="Grigoriev I.V."/>
            <person name="Rokhsar D.S."/>
        </authorList>
    </citation>
    <scope>NUCLEOTIDE SEQUENCE</scope>
</reference>
<dbReference type="EnsemblMetazoa" id="HelroT159276">
    <property type="protein sequence ID" value="HelroP159276"/>
    <property type="gene ID" value="HelroG159276"/>
</dbReference>
<proteinExistence type="predicted"/>
<dbReference type="KEGG" id="hro:HELRODRAFT_159276"/>
<dbReference type="CTD" id="20198234"/>
<reference evidence="1 3" key="2">
    <citation type="journal article" date="2013" name="Nature">
        <title>Insights into bilaterian evolution from three spiralian genomes.</title>
        <authorList>
            <person name="Simakov O."/>
            <person name="Marletaz F."/>
            <person name="Cho S.J."/>
            <person name="Edsinger-Gonzales E."/>
            <person name="Havlak P."/>
            <person name="Hellsten U."/>
            <person name="Kuo D.H."/>
            <person name="Larsson T."/>
            <person name="Lv J."/>
            <person name="Arendt D."/>
            <person name="Savage R."/>
            <person name="Osoegawa K."/>
            <person name="de Jong P."/>
            <person name="Grimwood J."/>
            <person name="Chapman J.A."/>
            <person name="Shapiro H."/>
            <person name="Aerts A."/>
            <person name="Otillar R.P."/>
            <person name="Terry A.Y."/>
            <person name="Boore J.L."/>
            <person name="Grigoriev I.V."/>
            <person name="Lindberg D.R."/>
            <person name="Seaver E.C."/>
            <person name="Weisblat D.A."/>
            <person name="Putnam N.H."/>
            <person name="Rokhsar D.S."/>
        </authorList>
    </citation>
    <scope>NUCLEOTIDE SEQUENCE</scope>
</reference>
<evidence type="ECO:0000313" key="2">
    <source>
        <dbReference type="EnsemblMetazoa" id="HelroP159276"/>
    </source>
</evidence>
<evidence type="ECO:0000313" key="3">
    <source>
        <dbReference type="Proteomes" id="UP000015101"/>
    </source>
</evidence>
<protein>
    <submittedName>
        <fullName evidence="1 2">Uncharacterized protein</fullName>
    </submittedName>
</protein>
<name>T1ENT4_HELRO</name>
<dbReference type="GeneID" id="20198234"/>
<dbReference type="InParanoid" id="T1ENT4"/>
<gene>
    <name evidence="2" type="primary">20198234</name>
    <name evidence="1" type="ORF">HELRODRAFT_159276</name>
</gene>
<dbReference type="HOGENOM" id="CLU_2029170_0_0_1"/>
<reference evidence="2" key="3">
    <citation type="submission" date="2015-06" db="UniProtKB">
        <authorList>
            <consortium name="EnsemblMetazoa"/>
        </authorList>
    </citation>
    <scope>IDENTIFICATION</scope>
</reference>